<dbReference type="EMBL" id="FCNX02000001">
    <property type="protein sequence ID" value="SAK40870.1"/>
    <property type="molecule type" value="Genomic_DNA"/>
</dbReference>
<gene>
    <name evidence="2" type="ORF">AWB77_00276</name>
</gene>
<name>A0A157Z5Q1_9BURK</name>
<keyword evidence="2" id="KW-0378">Hydrolase</keyword>
<keyword evidence="3" id="KW-1185">Reference proteome</keyword>
<dbReference type="OrthoDB" id="275181at2"/>
<dbReference type="InterPro" id="IPR044294">
    <property type="entry name" value="Lipase-like"/>
</dbReference>
<reference evidence="2" key="1">
    <citation type="submission" date="2016-01" db="EMBL/GenBank/DDBJ databases">
        <authorList>
            <person name="Peeters C."/>
        </authorList>
    </citation>
    <scope>NUCLEOTIDE SEQUENCE</scope>
    <source>
        <strain evidence="2">LMG 29320</strain>
    </source>
</reference>
<dbReference type="SUPFAM" id="SSF53474">
    <property type="entry name" value="alpha/beta-Hydrolases"/>
    <property type="match status" value="1"/>
</dbReference>
<evidence type="ECO:0000259" key="1">
    <source>
        <dbReference type="Pfam" id="PF07819"/>
    </source>
</evidence>
<evidence type="ECO:0000313" key="3">
    <source>
        <dbReference type="Proteomes" id="UP000054903"/>
    </source>
</evidence>
<dbReference type="PANTHER" id="PTHR12482">
    <property type="entry name" value="LIPASE ROG1-RELATED-RELATED"/>
    <property type="match status" value="1"/>
</dbReference>
<dbReference type="AlphaFoldDB" id="A0A157Z5Q1"/>
<dbReference type="STRING" id="1777138.AWB77_00276"/>
<dbReference type="PANTHER" id="PTHR12482:SF62">
    <property type="entry name" value="LIPASE ROG1-RELATED"/>
    <property type="match status" value="1"/>
</dbReference>
<dbReference type="Gene3D" id="3.40.50.1820">
    <property type="entry name" value="alpha/beta hydrolase"/>
    <property type="match status" value="1"/>
</dbReference>
<dbReference type="GO" id="GO:0016788">
    <property type="term" value="F:hydrolase activity, acting on ester bonds"/>
    <property type="evidence" value="ECO:0007669"/>
    <property type="project" value="InterPro"/>
</dbReference>
<dbReference type="Pfam" id="PF07819">
    <property type="entry name" value="PGAP1"/>
    <property type="match status" value="1"/>
</dbReference>
<dbReference type="RefSeq" id="WP_061132599.1">
    <property type="nucleotide sequence ID" value="NZ_FCNX02000001.1"/>
</dbReference>
<dbReference type="InterPro" id="IPR012908">
    <property type="entry name" value="PGAP1-ab_dom-like"/>
</dbReference>
<feature type="domain" description="GPI inositol-deacylase PGAP1-like alpha/beta" evidence="1">
    <location>
        <begin position="93"/>
        <end position="154"/>
    </location>
</feature>
<organism evidence="2 3">
    <name type="scientific">Caballeronia fortuita</name>
    <dbReference type="NCBI Taxonomy" id="1777138"/>
    <lineage>
        <taxon>Bacteria</taxon>
        <taxon>Pseudomonadati</taxon>
        <taxon>Pseudomonadota</taxon>
        <taxon>Betaproteobacteria</taxon>
        <taxon>Burkholderiales</taxon>
        <taxon>Burkholderiaceae</taxon>
        <taxon>Caballeronia</taxon>
    </lineage>
</organism>
<dbReference type="InterPro" id="IPR029058">
    <property type="entry name" value="AB_hydrolase_fold"/>
</dbReference>
<evidence type="ECO:0000313" key="2">
    <source>
        <dbReference type="EMBL" id="SAK40870.1"/>
    </source>
</evidence>
<accession>A0A157Z5Q1</accession>
<proteinExistence type="predicted"/>
<dbReference type="Proteomes" id="UP000054903">
    <property type="component" value="Unassembled WGS sequence"/>
</dbReference>
<comment type="caution">
    <text evidence="2">The sequence shown here is derived from an EMBL/GenBank/DDBJ whole genome shotgun (WGS) entry which is preliminary data.</text>
</comment>
<sequence length="306" mass="33107">MAATNVGHNPEESGARLLHFVKQEITNPPSAPVFENAKFEHFAAEHVAIFIHGFTANSAYLGTMMQEFVDNDILALAFNYPSYDGIDCAAAELADALKALDNLASGAISQQRKVVLVCHSMGGLVARAFLSFNGGNTFVRKVVTLGTPHDATLTNSGLVHAFVTWGEYYTGLNNGGYSSSCRSALQLTMQDGPTPFLQQLLNAKPVDPDVEFMSISGGKNMLKFGKNVIHNKVLNAFLQWKLGSETNDGLVKESSSDFSSAKFRSCFPKCHPHMGSGTYSRYAKTNHSFLISTQPLALAAISFVKV</sequence>
<protein>
    <submittedName>
        <fullName evidence="2">Alpha/beta hydrolase family protein</fullName>
    </submittedName>
</protein>